<feature type="compositionally biased region" description="Low complexity" evidence="1">
    <location>
        <begin position="90"/>
        <end position="101"/>
    </location>
</feature>
<feature type="region of interest" description="Disordered" evidence="1">
    <location>
        <begin position="1"/>
        <end position="101"/>
    </location>
</feature>
<evidence type="ECO:0000256" key="1">
    <source>
        <dbReference type="SAM" id="MobiDB-lite"/>
    </source>
</evidence>
<dbReference type="AlphaFoldDB" id="A0A0D7AUH2"/>
<protein>
    <submittedName>
        <fullName evidence="2">Uncharacterized protein</fullName>
    </submittedName>
</protein>
<proteinExistence type="predicted"/>
<dbReference type="OrthoDB" id="5190186at2759"/>
<keyword evidence="3" id="KW-1185">Reference proteome</keyword>
<reference evidence="2 3" key="1">
    <citation type="journal article" date="2015" name="Fungal Genet. Biol.">
        <title>Evolution of novel wood decay mechanisms in Agaricales revealed by the genome sequences of Fistulina hepatica and Cylindrobasidium torrendii.</title>
        <authorList>
            <person name="Floudas D."/>
            <person name="Held B.W."/>
            <person name="Riley R."/>
            <person name="Nagy L.G."/>
            <person name="Koehler G."/>
            <person name="Ransdell A.S."/>
            <person name="Younus H."/>
            <person name="Chow J."/>
            <person name="Chiniquy J."/>
            <person name="Lipzen A."/>
            <person name="Tritt A."/>
            <person name="Sun H."/>
            <person name="Haridas S."/>
            <person name="LaButti K."/>
            <person name="Ohm R.A."/>
            <person name="Kues U."/>
            <person name="Blanchette R.A."/>
            <person name="Grigoriev I.V."/>
            <person name="Minto R.E."/>
            <person name="Hibbett D.S."/>
        </authorList>
    </citation>
    <scope>NUCLEOTIDE SEQUENCE [LARGE SCALE GENOMIC DNA]</scope>
    <source>
        <strain evidence="2 3">FP15055 ss-10</strain>
    </source>
</reference>
<dbReference type="Proteomes" id="UP000054007">
    <property type="component" value="Unassembled WGS sequence"/>
</dbReference>
<accession>A0A0D7AUH2</accession>
<evidence type="ECO:0000313" key="3">
    <source>
        <dbReference type="Proteomes" id="UP000054007"/>
    </source>
</evidence>
<feature type="compositionally biased region" description="Pro residues" evidence="1">
    <location>
        <begin position="55"/>
        <end position="65"/>
    </location>
</feature>
<gene>
    <name evidence="2" type="ORF">CYLTODRAFT_427220</name>
</gene>
<organism evidence="2 3">
    <name type="scientific">Cylindrobasidium torrendii FP15055 ss-10</name>
    <dbReference type="NCBI Taxonomy" id="1314674"/>
    <lineage>
        <taxon>Eukaryota</taxon>
        <taxon>Fungi</taxon>
        <taxon>Dikarya</taxon>
        <taxon>Basidiomycota</taxon>
        <taxon>Agaricomycotina</taxon>
        <taxon>Agaricomycetes</taxon>
        <taxon>Agaricomycetidae</taxon>
        <taxon>Agaricales</taxon>
        <taxon>Marasmiineae</taxon>
        <taxon>Physalacriaceae</taxon>
        <taxon>Cylindrobasidium</taxon>
    </lineage>
</organism>
<evidence type="ECO:0000313" key="2">
    <source>
        <dbReference type="EMBL" id="KIY62023.1"/>
    </source>
</evidence>
<name>A0A0D7AUH2_9AGAR</name>
<dbReference type="EMBL" id="KN880834">
    <property type="protein sequence ID" value="KIY62023.1"/>
    <property type="molecule type" value="Genomic_DNA"/>
</dbReference>
<sequence length="233" mass="26329">MKSELVVPKLELDAPKLGVEVHNGSLDSKISPTKKPLYSMEQEDTDISVHNSKPFPQPMSMPQTPPSAARKRKPSTEDGGSPSRKKQKAPEQAAPKPLPKAKWANNASACAWIDWCASQRVEQDPSFKHKKTYVIWSSVAMKHYDLSEPELGTLKYQEFENKHNPRLPGHSYKHAAVQELVYRRCAAQAGDEVAMREYNTGSTAERAMLARGREIWTQHISKRTTTPHTPYRR</sequence>